<dbReference type="SUPFAM" id="SSF54106">
    <property type="entry name" value="LysM domain"/>
    <property type="match status" value="1"/>
</dbReference>
<keyword evidence="2" id="KW-0472">Membrane</keyword>
<gene>
    <name evidence="4" type="ORF">EDM57_07810</name>
</gene>
<dbReference type="AlphaFoldDB" id="A0A3M8B5M4"/>
<name>A0A3M8B5M4_9BACL</name>
<dbReference type="Pfam" id="PF01476">
    <property type="entry name" value="LysM"/>
    <property type="match status" value="1"/>
</dbReference>
<feature type="transmembrane region" description="Helical" evidence="2">
    <location>
        <begin position="27"/>
        <end position="48"/>
    </location>
</feature>
<evidence type="ECO:0000313" key="4">
    <source>
        <dbReference type="EMBL" id="RNB58620.1"/>
    </source>
</evidence>
<organism evidence="4 5">
    <name type="scientific">Brevibacillus gelatini</name>
    <dbReference type="NCBI Taxonomy" id="1655277"/>
    <lineage>
        <taxon>Bacteria</taxon>
        <taxon>Bacillati</taxon>
        <taxon>Bacillota</taxon>
        <taxon>Bacilli</taxon>
        <taxon>Bacillales</taxon>
        <taxon>Paenibacillaceae</taxon>
        <taxon>Brevibacillus</taxon>
    </lineage>
</organism>
<keyword evidence="2" id="KW-0812">Transmembrane</keyword>
<dbReference type="RefSeq" id="WP_122904194.1">
    <property type="nucleotide sequence ID" value="NZ_RHHS01000017.1"/>
</dbReference>
<sequence>MNLETNQLPPRRSRHTRKKASVGMKTWVRSGLLVFGVVFFGLIGLELYKANLEREKAETVRMSMATQETSEAKPSAAGAETAAPEPEPKSVVLHTTSAEPAQTAEQAQPAVAPASAARASASSAPASTSASEAPKTQSKPVQAKTEGALTAPATQVSKQKPTPSAQKPKVVKHVVKKGETLYMLSRKYFGNNSNVSRIARYNGFHPETQLVEGKVVFVPLAP</sequence>
<evidence type="ECO:0000256" key="2">
    <source>
        <dbReference type="SAM" id="Phobius"/>
    </source>
</evidence>
<dbReference type="Gene3D" id="3.10.350.10">
    <property type="entry name" value="LysM domain"/>
    <property type="match status" value="1"/>
</dbReference>
<dbReference type="InterPro" id="IPR036779">
    <property type="entry name" value="LysM_dom_sf"/>
</dbReference>
<dbReference type="PROSITE" id="PS51782">
    <property type="entry name" value="LYSM"/>
    <property type="match status" value="1"/>
</dbReference>
<dbReference type="OrthoDB" id="2583609at2"/>
<dbReference type="EMBL" id="RHHS01000017">
    <property type="protein sequence ID" value="RNB58620.1"/>
    <property type="molecule type" value="Genomic_DNA"/>
</dbReference>
<evidence type="ECO:0000256" key="1">
    <source>
        <dbReference type="SAM" id="MobiDB-lite"/>
    </source>
</evidence>
<reference evidence="4 5" key="1">
    <citation type="submission" date="2018-10" db="EMBL/GenBank/DDBJ databases">
        <title>Phylogenomics of Brevibacillus.</title>
        <authorList>
            <person name="Dunlap C."/>
        </authorList>
    </citation>
    <scope>NUCLEOTIDE SEQUENCE [LARGE SCALE GENOMIC DNA]</scope>
    <source>
        <strain evidence="4 5">DSM 100115</strain>
    </source>
</reference>
<keyword evidence="2" id="KW-1133">Transmembrane helix</keyword>
<proteinExistence type="predicted"/>
<feature type="compositionally biased region" description="Polar residues" evidence="1">
    <location>
        <begin position="152"/>
        <end position="165"/>
    </location>
</feature>
<feature type="compositionally biased region" description="Low complexity" evidence="1">
    <location>
        <begin position="72"/>
        <end position="84"/>
    </location>
</feature>
<feature type="compositionally biased region" description="Low complexity" evidence="1">
    <location>
        <begin position="96"/>
        <end position="134"/>
    </location>
</feature>
<dbReference type="InterPro" id="IPR018392">
    <property type="entry name" value="LysM"/>
</dbReference>
<dbReference type="SMART" id="SM00257">
    <property type="entry name" value="LysM"/>
    <property type="match status" value="1"/>
</dbReference>
<keyword evidence="5" id="KW-1185">Reference proteome</keyword>
<protein>
    <submittedName>
        <fullName evidence="4">LysM peptidoglycan-binding domain-containing protein</fullName>
    </submittedName>
</protein>
<evidence type="ECO:0000259" key="3">
    <source>
        <dbReference type="PROSITE" id="PS51782"/>
    </source>
</evidence>
<feature type="region of interest" description="Disordered" evidence="1">
    <location>
        <begin position="61"/>
        <end position="171"/>
    </location>
</feature>
<dbReference type="Proteomes" id="UP000268829">
    <property type="component" value="Unassembled WGS sequence"/>
</dbReference>
<accession>A0A3M8B5M4</accession>
<comment type="caution">
    <text evidence="4">The sequence shown here is derived from an EMBL/GenBank/DDBJ whole genome shotgun (WGS) entry which is preliminary data.</text>
</comment>
<feature type="domain" description="LysM" evidence="3">
    <location>
        <begin position="171"/>
        <end position="218"/>
    </location>
</feature>
<evidence type="ECO:0000313" key="5">
    <source>
        <dbReference type="Proteomes" id="UP000268829"/>
    </source>
</evidence>